<dbReference type="EMBL" id="KI894032">
    <property type="protein sequence ID" value="OBR84164.1"/>
    <property type="molecule type" value="Genomic_DNA"/>
</dbReference>
<evidence type="ECO:0000313" key="2">
    <source>
        <dbReference type="EMBL" id="OBR84164.1"/>
    </source>
</evidence>
<name>A0A1A6A296_9TREE</name>
<evidence type="ECO:0000256" key="1">
    <source>
        <dbReference type="SAM" id="MobiDB-lite"/>
    </source>
</evidence>
<sequence length="61" mass="6860">MTEQQENAQDPLEAKADTISETSSHSQQDELRDAWDITKGGILSHKGIFYEVKRVPNTLSD</sequence>
<feature type="region of interest" description="Disordered" evidence="1">
    <location>
        <begin position="1"/>
        <end position="30"/>
    </location>
</feature>
<proteinExistence type="predicted"/>
<protein>
    <submittedName>
        <fullName evidence="2">Uncharacterized protein</fullName>
    </submittedName>
</protein>
<dbReference type="VEuPathDB" id="FungiDB:I303_05021"/>
<organism evidence="2">
    <name type="scientific">Kwoniella dejecticola CBS 10117</name>
    <dbReference type="NCBI Taxonomy" id="1296121"/>
    <lineage>
        <taxon>Eukaryota</taxon>
        <taxon>Fungi</taxon>
        <taxon>Dikarya</taxon>
        <taxon>Basidiomycota</taxon>
        <taxon>Agaricomycotina</taxon>
        <taxon>Tremellomycetes</taxon>
        <taxon>Tremellales</taxon>
        <taxon>Cryptococcaceae</taxon>
        <taxon>Kwoniella</taxon>
    </lineage>
</organism>
<dbReference type="AlphaFoldDB" id="A0A1A6A296"/>
<accession>A0A1A6A296</accession>
<gene>
    <name evidence="2" type="ORF">I303_05021</name>
</gene>
<reference evidence="2" key="1">
    <citation type="submission" date="2013-07" db="EMBL/GenBank/DDBJ databases">
        <title>The Genome Sequence of Cryptococcus dejecticola CBS10117.</title>
        <authorList>
            <consortium name="The Broad Institute Genome Sequencing Platform"/>
            <person name="Cuomo C."/>
            <person name="Litvintseva A."/>
            <person name="Chen Y."/>
            <person name="Heitman J."/>
            <person name="Sun S."/>
            <person name="Springer D."/>
            <person name="Dromer F."/>
            <person name="Young S.K."/>
            <person name="Zeng Q."/>
            <person name="Gargeya S."/>
            <person name="Fitzgerald M."/>
            <person name="Abouelleil A."/>
            <person name="Alvarado L."/>
            <person name="Berlin A.M."/>
            <person name="Chapman S.B."/>
            <person name="Dewar J."/>
            <person name="Goldberg J."/>
            <person name="Griggs A."/>
            <person name="Gujja S."/>
            <person name="Hansen M."/>
            <person name="Howarth C."/>
            <person name="Imamovic A."/>
            <person name="Larimer J."/>
            <person name="McCowan C."/>
            <person name="Murphy C."/>
            <person name="Pearson M."/>
            <person name="Priest M."/>
            <person name="Roberts A."/>
            <person name="Saif S."/>
            <person name="Shea T."/>
            <person name="Sykes S."/>
            <person name="Wortman J."/>
            <person name="Nusbaum C."/>
            <person name="Birren B."/>
        </authorList>
    </citation>
    <scope>NUCLEOTIDE SEQUENCE [LARGE SCALE GENOMIC DNA]</scope>
    <source>
        <strain evidence="2">CBS 10117</strain>
    </source>
</reference>